<evidence type="ECO:0000313" key="2">
    <source>
        <dbReference type="Proteomes" id="UP000324222"/>
    </source>
</evidence>
<protein>
    <submittedName>
        <fullName evidence="1">Uncharacterized protein</fullName>
    </submittedName>
</protein>
<dbReference type="Proteomes" id="UP000324222">
    <property type="component" value="Unassembled WGS sequence"/>
</dbReference>
<accession>A0A5B7IHD0</accession>
<name>A0A5B7IHD0_PORTR</name>
<reference evidence="1 2" key="1">
    <citation type="submission" date="2019-05" db="EMBL/GenBank/DDBJ databases">
        <title>Another draft genome of Portunus trituberculatus and its Hox gene families provides insights of decapod evolution.</title>
        <authorList>
            <person name="Jeong J.-H."/>
            <person name="Song I."/>
            <person name="Kim S."/>
            <person name="Choi T."/>
            <person name="Kim D."/>
            <person name="Ryu S."/>
            <person name="Kim W."/>
        </authorList>
    </citation>
    <scope>NUCLEOTIDE SEQUENCE [LARGE SCALE GENOMIC DNA]</scope>
    <source>
        <tissue evidence="1">Muscle</tissue>
    </source>
</reference>
<dbReference type="AlphaFoldDB" id="A0A5B7IHD0"/>
<organism evidence="1 2">
    <name type="scientific">Portunus trituberculatus</name>
    <name type="common">Swimming crab</name>
    <name type="synonym">Neptunus trituberculatus</name>
    <dbReference type="NCBI Taxonomy" id="210409"/>
    <lineage>
        <taxon>Eukaryota</taxon>
        <taxon>Metazoa</taxon>
        <taxon>Ecdysozoa</taxon>
        <taxon>Arthropoda</taxon>
        <taxon>Crustacea</taxon>
        <taxon>Multicrustacea</taxon>
        <taxon>Malacostraca</taxon>
        <taxon>Eumalacostraca</taxon>
        <taxon>Eucarida</taxon>
        <taxon>Decapoda</taxon>
        <taxon>Pleocyemata</taxon>
        <taxon>Brachyura</taxon>
        <taxon>Eubrachyura</taxon>
        <taxon>Portunoidea</taxon>
        <taxon>Portunidae</taxon>
        <taxon>Portuninae</taxon>
        <taxon>Portunus</taxon>
    </lineage>
</organism>
<dbReference type="EMBL" id="VSRR010052459">
    <property type="protein sequence ID" value="MPC79924.1"/>
    <property type="molecule type" value="Genomic_DNA"/>
</dbReference>
<sequence>MRKEICEVGSWLQLLLILLVPSLPVATLVIVSASAAGRTIAPGVLTLTKLVKLRLWSTLRLNGYQKYIDVIGIKASPSIAE</sequence>
<proteinExistence type="predicted"/>
<comment type="caution">
    <text evidence="1">The sequence shown here is derived from an EMBL/GenBank/DDBJ whole genome shotgun (WGS) entry which is preliminary data.</text>
</comment>
<keyword evidence="2" id="KW-1185">Reference proteome</keyword>
<evidence type="ECO:0000313" key="1">
    <source>
        <dbReference type="EMBL" id="MPC79924.1"/>
    </source>
</evidence>
<gene>
    <name evidence="1" type="ORF">E2C01_074481</name>
</gene>